<dbReference type="AlphaFoldDB" id="A0A0R1N9B1"/>
<comment type="caution">
    <text evidence="2">The sequence shown here is derived from an EMBL/GenBank/DDBJ whole genome shotgun (WGS) entry which is preliminary data.</text>
</comment>
<dbReference type="PATRIC" id="fig|1423792.3.peg.1302"/>
<dbReference type="InterPro" id="IPR018672">
    <property type="entry name" value="DUF2140"/>
</dbReference>
<reference evidence="2 3" key="1">
    <citation type="journal article" date="2015" name="Genome Announc.">
        <title>Expanding the biotechnology potential of lactobacilli through comparative genomics of 213 strains and associated genera.</title>
        <authorList>
            <person name="Sun Z."/>
            <person name="Harris H.M."/>
            <person name="McCann A."/>
            <person name="Guo C."/>
            <person name="Argimon S."/>
            <person name="Zhang W."/>
            <person name="Yang X."/>
            <person name="Jeffery I.B."/>
            <person name="Cooney J.C."/>
            <person name="Kagawa T.F."/>
            <person name="Liu W."/>
            <person name="Song Y."/>
            <person name="Salvetti E."/>
            <person name="Wrobel A."/>
            <person name="Rasinkangas P."/>
            <person name="Parkhill J."/>
            <person name="Rea M.C."/>
            <person name="O'Sullivan O."/>
            <person name="Ritari J."/>
            <person name="Douillard F.P."/>
            <person name="Paul Ross R."/>
            <person name="Yang R."/>
            <person name="Briner A.E."/>
            <person name="Felis G.E."/>
            <person name="de Vos W.M."/>
            <person name="Barrangou R."/>
            <person name="Klaenhammer T.R."/>
            <person name="Caufield P.W."/>
            <person name="Cui Y."/>
            <person name="Zhang H."/>
            <person name="O'Toole P.W."/>
        </authorList>
    </citation>
    <scope>NUCLEOTIDE SEQUENCE [LARGE SCALE GENOMIC DNA]</scope>
    <source>
        <strain evidence="2 3">DSM 12744</strain>
    </source>
</reference>
<dbReference type="EMBL" id="AZEC01000002">
    <property type="protein sequence ID" value="KRL14122.1"/>
    <property type="molecule type" value="Genomic_DNA"/>
</dbReference>
<name>A0A0R1N9B1_9LACO</name>
<evidence type="ECO:0000256" key="1">
    <source>
        <dbReference type="SAM" id="Phobius"/>
    </source>
</evidence>
<dbReference type="OrthoDB" id="2241695at2"/>
<dbReference type="STRING" id="1423792.FD09_GL001283"/>
<keyword evidence="1" id="KW-1133">Transmembrane helix</keyword>
<organism evidence="2 3">
    <name type="scientific">Schleiferilactobacillus perolens DSM 12744</name>
    <dbReference type="NCBI Taxonomy" id="1423792"/>
    <lineage>
        <taxon>Bacteria</taxon>
        <taxon>Bacillati</taxon>
        <taxon>Bacillota</taxon>
        <taxon>Bacilli</taxon>
        <taxon>Lactobacillales</taxon>
        <taxon>Lactobacillaceae</taxon>
        <taxon>Schleiferilactobacillus</taxon>
    </lineage>
</organism>
<sequence length="208" mass="23591">MQEGKQTKKIRTTKLPQRKHHNPWRWAFLILLGIILGSGIFISARVFSTPTNAPKASKVEGAPSLTVSLTRQQVNQLTQHYLNQYLKDSKIKYQFRVEENSVLLVGTVKFLGSSIQFNLVMNAYVQNNGDVQLRAKQLAIGALNVPVNFVMGYIRSAYKLPAWITVNSKDESIMLHLTRFKTTTGFQITAKRLDFAGNQFVFNVYLPD</sequence>
<keyword evidence="1" id="KW-0812">Transmembrane</keyword>
<keyword evidence="3" id="KW-1185">Reference proteome</keyword>
<accession>A0A0R1N9B1</accession>
<evidence type="ECO:0000313" key="3">
    <source>
        <dbReference type="Proteomes" id="UP000051330"/>
    </source>
</evidence>
<gene>
    <name evidence="2" type="ORF">FD09_GL001283</name>
</gene>
<protein>
    <submittedName>
        <fullName evidence="2">Extracellular protein</fullName>
    </submittedName>
</protein>
<dbReference type="Proteomes" id="UP000051330">
    <property type="component" value="Unassembled WGS sequence"/>
</dbReference>
<dbReference type="Pfam" id="PF09911">
    <property type="entry name" value="DUF2140"/>
    <property type="match status" value="1"/>
</dbReference>
<proteinExistence type="predicted"/>
<dbReference type="RefSeq" id="WP_057818035.1">
    <property type="nucleotide sequence ID" value="NZ_AZEC01000002.1"/>
</dbReference>
<keyword evidence="1" id="KW-0472">Membrane</keyword>
<evidence type="ECO:0000313" key="2">
    <source>
        <dbReference type="EMBL" id="KRL14122.1"/>
    </source>
</evidence>
<feature type="transmembrane region" description="Helical" evidence="1">
    <location>
        <begin position="26"/>
        <end position="47"/>
    </location>
</feature>